<organism evidence="2">
    <name type="scientific">marine sediment metagenome</name>
    <dbReference type="NCBI Taxonomy" id="412755"/>
    <lineage>
        <taxon>unclassified sequences</taxon>
        <taxon>metagenomes</taxon>
        <taxon>ecological metagenomes</taxon>
    </lineage>
</organism>
<feature type="non-terminal residue" evidence="2">
    <location>
        <position position="1"/>
    </location>
</feature>
<protein>
    <submittedName>
        <fullName evidence="2">Uncharacterized protein</fullName>
    </submittedName>
</protein>
<accession>X0VQ80</accession>
<evidence type="ECO:0000256" key="1">
    <source>
        <dbReference type="SAM" id="Phobius"/>
    </source>
</evidence>
<keyword evidence="1" id="KW-1133">Transmembrane helix</keyword>
<keyword evidence="1" id="KW-0472">Membrane</keyword>
<evidence type="ECO:0000313" key="2">
    <source>
        <dbReference type="EMBL" id="GAG20390.1"/>
    </source>
</evidence>
<gene>
    <name evidence="2" type="ORF">S01H1_54835</name>
</gene>
<comment type="caution">
    <text evidence="2">The sequence shown here is derived from an EMBL/GenBank/DDBJ whole genome shotgun (WGS) entry which is preliminary data.</text>
</comment>
<reference evidence="2" key="1">
    <citation type="journal article" date="2014" name="Front. Microbiol.">
        <title>High frequency of phylogenetically diverse reductive dehalogenase-homologous genes in deep subseafloor sedimentary metagenomes.</title>
        <authorList>
            <person name="Kawai M."/>
            <person name="Futagami T."/>
            <person name="Toyoda A."/>
            <person name="Takaki Y."/>
            <person name="Nishi S."/>
            <person name="Hori S."/>
            <person name="Arai W."/>
            <person name="Tsubouchi T."/>
            <person name="Morono Y."/>
            <person name="Uchiyama I."/>
            <person name="Ito T."/>
            <person name="Fujiyama A."/>
            <person name="Inagaki F."/>
            <person name="Takami H."/>
        </authorList>
    </citation>
    <scope>NUCLEOTIDE SEQUENCE</scope>
    <source>
        <strain evidence="2">Expedition CK06-06</strain>
    </source>
</reference>
<dbReference type="EMBL" id="BARS01035601">
    <property type="protein sequence ID" value="GAG20390.1"/>
    <property type="molecule type" value="Genomic_DNA"/>
</dbReference>
<name>X0VQ80_9ZZZZ</name>
<sequence>PFLIVTFAHLFIYIVIEFAYEIARRNKRKDNLTRFVRRTFPTNRNRK</sequence>
<proteinExistence type="predicted"/>
<keyword evidence="1" id="KW-0812">Transmembrane</keyword>
<feature type="transmembrane region" description="Helical" evidence="1">
    <location>
        <begin position="6"/>
        <end position="23"/>
    </location>
</feature>
<dbReference type="AlphaFoldDB" id="X0VQ80"/>